<comment type="caution">
    <text evidence="1">The sequence shown here is derived from an EMBL/GenBank/DDBJ whole genome shotgun (WGS) entry which is preliminary data.</text>
</comment>
<dbReference type="Proteomes" id="UP001596071">
    <property type="component" value="Unassembled WGS sequence"/>
</dbReference>
<sequence>MKERYFWVALGLIAISWIVNSLYAHSNQLEEPIFLDHYIETTTDENDHNYVTFYYLANKNDRSHINYIRLGDVEGFPQGDYFYTDTTAPHAIDTFRHQELRSITVKLRSFSDNTEKQSFNEMAVFYSDGRSSTAAIGEVIIHPNRFYANDDSRALEQPSSGGSNDGSSWDTFRATEPLAIEKIDFPFNEPIEDWFLFTISGKQTEQPLDSLKLPIHLEKDKSVTLRVDFKEKSFVNPFAFAIRISGTTADGKPFTNYAHYNLFPYVTQDDVNRIIEEKTGRVSSE</sequence>
<accession>A0ABW0U1D9</accession>
<keyword evidence="2" id="KW-1185">Reference proteome</keyword>
<evidence type="ECO:0000313" key="2">
    <source>
        <dbReference type="Proteomes" id="UP001596071"/>
    </source>
</evidence>
<reference evidence="2" key="1">
    <citation type="journal article" date="2019" name="Int. J. Syst. Evol. Microbiol.">
        <title>The Global Catalogue of Microorganisms (GCM) 10K type strain sequencing project: providing services to taxonomists for standard genome sequencing and annotation.</title>
        <authorList>
            <consortium name="The Broad Institute Genomics Platform"/>
            <consortium name="The Broad Institute Genome Sequencing Center for Infectious Disease"/>
            <person name="Wu L."/>
            <person name="Ma J."/>
        </authorList>
    </citation>
    <scope>NUCLEOTIDE SEQUENCE [LARGE SCALE GENOMIC DNA]</scope>
    <source>
        <strain evidence="2">KACC 11299</strain>
    </source>
</reference>
<evidence type="ECO:0000313" key="1">
    <source>
        <dbReference type="EMBL" id="MFC5605120.1"/>
    </source>
</evidence>
<name>A0ABW0U1D9_9BACL</name>
<dbReference type="RefSeq" id="WP_381447655.1">
    <property type="nucleotide sequence ID" value="NZ_JBHSNP010000029.1"/>
</dbReference>
<protein>
    <submittedName>
        <fullName evidence="1">Uncharacterized protein</fullName>
    </submittedName>
</protein>
<proteinExistence type="predicted"/>
<gene>
    <name evidence="1" type="ORF">ACFPTP_17915</name>
</gene>
<organism evidence="1 2">
    <name type="scientific">Sporosarcina koreensis</name>
    <dbReference type="NCBI Taxonomy" id="334735"/>
    <lineage>
        <taxon>Bacteria</taxon>
        <taxon>Bacillati</taxon>
        <taxon>Bacillota</taxon>
        <taxon>Bacilli</taxon>
        <taxon>Bacillales</taxon>
        <taxon>Caryophanaceae</taxon>
        <taxon>Sporosarcina</taxon>
    </lineage>
</organism>
<dbReference type="EMBL" id="JBHSNP010000029">
    <property type="protein sequence ID" value="MFC5605120.1"/>
    <property type="molecule type" value="Genomic_DNA"/>
</dbReference>